<protein>
    <submittedName>
        <fullName evidence="3">Uncharacterized protein</fullName>
    </submittedName>
</protein>
<feature type="compositionally biased region" description="Low complexity" evidence="1">
    <location>
        <begin position="1"/>
        <end position="11"/>
    </location>
</feature>
<keyword evidence="2" id="KW-0472">Membrane</keyword>
<keyword evidence="2" id="KW-1133">Transmembrane helix</keyword>
<feature type="compositionally biased region" description="Gly residues" evidence="1">
    <location>
        <begin position="80"/>
        <end position="101"/>
    </location>
</feature>
<evidence type="ECO:0000313" key="3">
    <source>
        <dbReference type="EMBL" id="GGC92535.1"/>
    </source>
</evidence>
<feature type="transmembrane region" description="Helical" evidence="2">
    <location>
        <begin position="36"/>
        <end position="55"/>
    </location>
</feature>
<organism evidence="3 4">
    <name type="scientific">Tersicoccus solisilvae</name>
    <dbReference type="NCBI Taxonomy" id="1882339"/>
    <lineage>
        <taxon>Bacteria</taxon>
        <taxon>Bacillati</taxon>
        <taxon>Actinomycetota</taxon>
        <taxon>Actinomycetes</taxon>
        <taxon>Micrococcales</taxon>
        <taxon>Micrococcaceae</taxon>
        <taxon>Tersicoccus</taxon>
    </lineage>
</organism>
<evidence type="ECO:0000256" key="2">
    <source>
        <dbReference type="SAM" id="Phobius"/>
    </source>
</evidence>
<sequence length="120" mass="12285">MLLSLVLATTPSPTPTPSNGGLKPGLSFEQVTPGTLGFLATFALAVAGLLLIRSMNKRLRRIRHRAMLEERAAAERGEGGADGGSGPGDGPDVGPDGGPADGDGWRDTGPVTGQPGRTRR</sequence>
<feature type="region of interest" description="Disordered" evidence="1">
    <location>
        <begin position="71"/>
        <end position="120"/>
    </location>
</feature>
<evidence type="ECO:0000256" key="1">
    <source>
        <dbReference type="SAM" id="MobiDB-lite"/>
    </source>
</evidence>
<dbReference type="RefSeq" id="WP_188668167.1">
    <property type="nucleotide sequence ID" value="NZ_BMJI01000011.1"/>
</dbReference>
<reference evidence="4" key="1">
    <citation type="journal article" date="2019" name="Int. J. Syst. Evol. Microbiol.">
        <title>The Global Catalogue of Microorganisms (GCM) 10K type strain sequencing project: providing services to taxonomists for standard genome sequencing and annotation.</title>
        <authorList>
            <consortium name="The Broad Institute Genomics Platform"/>
            <consortium name="The Broad Institute Genome Sequencing Center for Infectious Disease"/>
            <person name="Wu L."/>
            <person name="Ma J."/>
        </authorList>
    </citation>
    <scope>NUCLEOTIDE SEQUENCE [LARGE SCALE GENOMIC DNA]</scope>
    <source>
        <strain evidence="4">CGMCC 1.15480</strain>
    </source>
</reference>
<dbReference type="EMBL" id="BMJI01000011">
    <property type="protein sequence ID" value="GGC92535.1"/>
    <property type="molecule type" value="Genomic_DNA"/>
</dbReference>
<proteinExistence type="predicted"/>
<evidence type="ECO:0000313" key="4">
    <source>
        <dbReference type="Proteomes" id="UP000597761"/>
    </source>
</evidence>
<feature type="region of interest" description="Disordered" evidence="1">
    <location>
        <begin position="1"/>
        <end position="25"/>
    </location>
</feature>
<keyword evidence="2" id="KW-0812">Transmembrane</keyword>
<gene>
    <name evidence="3" type="ORF">GCM10011512_19490</name>
</gene>
<dbReference type="Proteomes" id="UP000597761">
    <property type="component" value="Unassembled WGS sequence"/>
</dbReference>
<keyword evidence="4" id="KW-1185">Reference proteome</keyword>
<name>A0ABQ1PAJ3_9MICC</name>
<comment type="caution">
    <text evidence="3">The sequence shown here is derived from an EMBL/GenBank/DDBJ whole genome shotgun (WGS) entry which is preliminary data.</text>
</comment>
<accession>A0ABQ1PAJ3</accession>